<dbReference type="Proteomes" id="UP000280586">
    <property type="component" value="Chromosome"/>
</dbReference>
<proteinExistence type="predicted"/>
<dbReference type="EMBL" id="CP099799">
    <property type="protein sequence ID" value="USS00627.1"/>
    <property type="molecule type" value="Genomic_DNA"/>
</dbReference>
<reference evidence="3" key="2">
    <citation type="submission" date="2022-06" db="EMBL/GenBank/DDBJ databases">
        <authorList>
            <person name="Holder M.E."/>
            <person name="Ajami N.J."/>
            <person name="Petrosino J.F."/>
        </authorList>
    </citation>
    <scope>NUCLEOTIDE SEQUENCE</scope>
    <source>
        <strain evidence="3">RMA 8861</strain>
    </source>
</reference>
<dbReference type="AlphaFoldDB" id="A0A9N7PIW0"/>
<dbReference type="GO" id="GO:0045127">
    <property type="term" value="F:N-acetylglucosamine kinase activity"/>
    <property type="evidence" value="ECO:0007669"/>
    <property type="project" value="InterPro"/>
</dbReference>
<keyword evidence="5" id="KW-1185">Reference proteome</keyword>
<gene>
    <name evidence="2" type="ORF">CP523_05970</name>
    <name evidence="3" type="ORF">NH397_14255</name>
</gene>
<feature type="domain" description="ATPase BadF/BadG/BcrA/BcrD type" evidence="1">
    <location>
        <begin position="4"/>
        <end position="297"/>
    </location>
</feature>
<evidence type="ECO:0000259" key="1">
    <source>
        <dbReference type="Pfam" id="PF01869"/>
    </source>
</evidence>
<evidence type="ECO:0000313" key="2">
    <source>
        <dbReference type="EMBL" id="AYE34046.1"/>
    </source>
</evidence>
<dbReference type="KEGG" id="csep:CP523_05970"/>
<dbReference type="Pfam" id="PF01869">
    <property type="entry name" value="BcrAD_BadFG"/>
    <property type="match status" value="1"/>
</dbReference>
<name>A0A9N7PIW0_CLOSE</name>
<dbReference type="InterPro" id="IPR002731">
    <property type="entry name" value="ATPase_BadF"/>
</dbReference>
<dbReference type="CDD" id="cd24007">
    <property type="entry name" value="ASKHA_NBD_eukNAGK-like"/>
    <property type="match status" value="1"/>
</dbReference>
<reference evidence="2 4" key="1">
    <citation type="submission" date="2017-09" db="EMBL/GenBank/DDBJ databases">
        <authorList>
            <person name="Thomas P."/>
            <person name="Seyboldt C."/>
        </authorList>
    </citation>
    <scope>NUCLEOTIDE SEQUENCE [LARGE SCALE GENOMIC DNA]</scope>
    <source>
        <strain evidence="2 4">DSM 7534</strain>
    </source>
</reference>
<dbReference type="Gene3D" id="3.30.420.40">
    <property type="match status" value="2"/>
</dbReference>
<dbReference type="InterPro" id="IPR043129">
    <property type="entry name" value="ATPase_NBD"/>
</dbReference>
<dbReference type="InterPro" id="IPR039758">
    <property type="entry name" value="NAGK-like"/>
</dbReference>
<accession>A0A9N7PIW0</accession>
<evidence type="ECO:0000313" key="3">
    <source>
        <dbReference type="EMBL" id="USS00627.1"/>
    </source>
</evidence>
<sequence>MYFLGIDGGGTKTSFTLINEKGNVIHKTTMGTCHYNQIGFEKLEILLKEGLEKVLKVANISKGDIAQSFIGLAGYGRVEEVRIKIEEVVKKAFEGVNYILGNDVQVAIAGALKGQDGINIVSGTGSIALALKDKELIRVGGFGPAIGDEGSAYWIGKKALQLFSKEVDGRAKKGCLYNIFIKELSLKDDYEIISYVNDRIKCDRGEIAKLSKLCSLAALEGDEEASLIFKEAGKELAEMVKVLLKNYGDEKVLVSYTGGVFKSGKLILEPIRENLMKYNVKLIDPILSPDLGACLLAYMDLGYEVSNELIENMNK</sequence>
<dbReference type="EMBL" id="CP023671">
    <property type="protein sequence ID" value="AYE34046.1"/>
    <property type="molecule type" value="Genomic_DNA"/>
</dbReference>
<dbReference type="Proteomes" id="UP001055437">
    <property type="component" value="Chromosome"/>
</dbReference>
<protein>
    <submittedName>
        <fullName evidence="2">Acyl-CoA reductase</fullName>
    </submittedName>
</protein>
<dbReference type="GeneID" id="303560218"/>
<evidence type="ECO:0000313" key="5">
    <source>
        <dbReference type="Proteomes" id="UP001055437"/>
    </source>
</evidence>
<dbReference type="PANTHER" id="PTHR12862:SF0">
    <property type="entry name" value="N-ACETYL-D-GLUCOSAMINE KINASE"/>
    <property type="match status" value="1"/>
</dbReference>
<dbReference type="SUPFAM" id="SSF53067">
    <property type="entry name" value="Actin-like ATPase domain"/>
    <property type="match status" value="2"/>
</dbReference>
<organism evidence="2 4">
    <name type="scientific">Clostridium septicum</name>
    <dbReference type="NCBI Taxonomy" id="1504"/>
    <lineage>
        <taxon>Bacteria</taxon>
        <taxon>Bacillati</taxon>
        <taxon>Bacillota</taxon>
        <taxon>Clostridia</taxon>
        <taxon>Eubacteriales</taxon>
        <taxon>Clostridiaceae</taxon>
        <taxon>Clostridium</taxon>
    </lineage>
</organism>
<dbReference type="PANTHER" id="PTHR12862">
    <property type="entry name" value="BADF TYPE ATPASE DOMAIN-CONTAINING PROTEIN"/>
    <property type="match status" value="1"/>
</dbReference>
<dbReference type="RefSeq" id="WP_120140673.1">
    <property type="nucleotide sequence ID" value="NZ_CP023671.1"/>
</dbReference>
<evidence type="ECO:0000313" key="4">
    <source>
        <dbReference type="Proteomes" id="UP000280586"/>
    </source>
</evidence>